<dbReference type="EMBL" id="WQRF01000001">
    <property type="protein sequence ID" value="MVS98888.1"/>
    <property type="molecule type" value="Genomic_DNA"/>
</dbReference>
<accession>A0A7X3K3G8</accession>
<dbReference type="Proteomes" id="UP000438106">
    <property type="component" value="Unassembled WGS sequence"/>
</dbReference>
<proteinExistence type="predicted"/>
<evidence type="ECO:0000313" key="2">
    <source>
        <dbReference type="Proteomes" id="UP000438106"/>
    </source>
</evidence>
<name>A0A7X3K3G8_9HYPH</name>
<comment type="caution">
    <text evidence="1">The sequence shown here is derived from an EMBL/GenBank/DDBJ whole genome shotgun (WGS) entry which is preliminary data.</text>
</comment>
<sequence>MTKNSESASAATAKPCQKEGMIWQQGAQYCTIASTPRGDIFVHSFDKSVTRDAAQAACAFFENEKAGNDHYELVEAYDLLGATYSSYARALRTGDDEVADRLALTLTELGVQIERLAMPAFKPVDWSQLNDSDVQSVDKAHRAGLISPEARAELIFAARDSKGAGRRR</sequence>
<keyword evidence="2" id="KW-1185">Reference proteome</keyword>
<dbReference type="AlphaFoldDB" id="A0A7X3K3G8"/>
<organism evidence="1 2">
    <name type="scientific">Devosia marina</name>
    <dbReference type="NCBI Taxonomy" id="2683198"/>
    <lineage>
        <taxon>Bacteria</taxon>
        <taxon>Pseudomonadati</taxon>
        <taxon>Pseudomonadota</taxon>
        <taxon>Alphaproteobacteria</taxon>
        <taxon>Hyphomicrobiales</taxon>
        <taxon>Devosiaceae</taxon>
        <taxon>Devosia</taxon>
    </lineage>
</organism>
<reference evidence="1 2" key="1">
    <citation type="submission" date="2019-12" db="EMBL/GenBank/DDBJ databases">
        <title>Devosia maris sp. nov., isolated from the deep seawater.</title>
        <authorList>
            <person name="Liu Y."/>
        </authorList>
    </citation>
    <scope>NUCLEOTIDE SEQUENCE [LARGE SCALE GENOMIC DNA]</scope>
    <source>
        <strain evidence="1 2">L53-10-65</strain>
    </source>
</reference>
<protein>
    <submittedName>
        <fullName evidence="1">Uncharacterized protein</fullName>
    </submittedName>
</protein>
<gene>
    <name evidence="1" type="ORF">GO014_07630</name>
</gene>
<evidence type="ECO:0000313" key="1">
    <source>
        <dbReference type="EMBL" id="MVS98888.1"/>
    </source>
</evidence>
<dbReference type="RefSeq" id="WP_157289728.1">
    <property type="nucleotide sequence ID" value="NZ_WQRF01000001.1"/>
</dbReference>